<protein>
    <submittedName>
        <fullName evidence="6">Signal recognition particle subunit srp68</fullName>
    </submittedName>
</protein>
<evidence type="ECO:0000313" key="7">
    <source>
        <dbReference type="Proteomes" id="UP000591131"/>
    </source>
</evidence>
<dbReference type="Gene3D" id="3.30.40.10">
    <property type="entry name" value="Zinc/RING finger domain, C3HC4 (zinc finger)"/>
    <property type="match status" value="1"/>
</dbReference>
<keyword evidence="1" id="KW-0479">Metal-binding</keyword>
<dbReference type="InterPro" id="IPR013083">
    <property type="entry name" value="Znf_RING/FYVE/PHD"/>
</dbReference>
<dbReference type="GO" id="GO:0008270">
    <property type="term" value="F:zinc ion binding"/>
    <property type="evidence" value="ECO:0007669"/>
    <property type="project" value="UniProtKB-KW"/>
</dbReference>
<gene>
    <name evidence="6" type="primary">SRP68_2</name>
    <name evidence="6" type="ORF">FOL47_011123</name>
</gene>
<keyword evidence="3" id="KW-0862">Zinc</keyword>
<evidence type="ECO:0000259" key="5">
    <source>
        <dbReference type="PROSITE" id="PS50016"/>
    </source>
</evidence>
<feature type="domain" description="PHD-type" evidence="5">
    <location>
        <begin position="61"/>
        <end position="115"/>
    </location>
</feature>
<sequence>MFRRVFVRMCMAGKGTAGENPWMKNNVGYIVGGVLLAACGLIYTERNIPHAGSILGKGVQDAWGLVCGVSFKHTAGLLILCDTCSASYHPTCIGLDKEIAKSMEDGWKCPICAAGDGATAEDREARLVRILRRQSPVKKLWTSRASTQPFNLEKYLINLWLGSEQPIPMEAEAALGGLDEYPLVKSARMQACQNALQYVSKRFLEGGLARGATELERVDFVEYAADVAYLCTNICLYSSDMTEELIKLGKQLLRRWTKMVKEETKDLSVDPHFVMSFAERVVACKRLGMYDDPAEGLSFDSDIAMLKEATEEAGVASLVCAGKFASAELTGPDAPVEQGEYPALCSNCGEDLGTSRVVRWRLGRCLRCHWPVTKTVPYGDLVESLVWPSLYEELGVCFVPEREIVFDTLRIIRRLRPYRHPQDIGLNAWKLQAYLITHVLYVLSEWGSQPLSSTTLHYEYHFVNEALTLCMGSIDDPELGGELVQCLRIFDAGSGGEDTAISRRVSAGVCYLLSRESSSEPGRWTRGLKTSIYDDYHTTMCVLVGLSQPKARSVTITTEVDKHSARVHEWLAFMEDEESHPYDQTYEVVRAEPKQPRTRSGRISSNRKMDIGVLDDCNIMEYTKIAAERRKALASLEARKRRRDTLTHSGISTVVKEDDLKGTLSSSVICSPDNVVPQNPPSSPVRRKRGPVQCGICGCSFSLLRESIRCAECRLAVHLECLPRSERTDLKKTDVLLYSAIQLRQWLTHPLAGTTGFTRIVCHAYEDKGIVRTMCDAHSWLVMVETSVLFTDGLPVGEEQAMQVFVPTVPDDQGPIKKGQYLVPGHVYSSHGAEQSSIQKNKGIAHCPCVLQCALSKVQMVEWFKLIHSSTGGSIEFEVLESHGDFSITSGTESYRLPATQSSKCCYCLEPLDPLERVCVQQCSRADCSSAWHVGCNPPKSYLLFANEHEARAFSHHECGSRH</sequence>
<organism evidence="6 7">
    <name type="scientific">Perkinsus chesapeaki</name>
    <name type="common">Clam parasite</name>
    <name type="synonym">Perkinsus andrewsi</name>
    <dbReference type="NCBI Taxonomy" id="330153"/>
    <lineage>
        <taxon>Eukaryota</taxon>
        <taxon>Sar</taxon>
        <taxon>Alveolata</taxon>
        <taxon>Perkinsozoa</taxon>
        <taxon>Perkinsea</taxon>
        <taxon>Perkinsida</taxon>
        <taxon>Perkinsidae</taxon>
        <taxon>Perkinsus</taxon>
    </lineage>
</organism>
<dbReference type="InterPro" id="IPR011011">
    <property type="entry name" value="Znf_FYVE_PHD"/>
</dbReference>
<dbReference type="InterPro" id="IPR019787">
    <property type="entry name" value="Znf_PHD-finger"/>
</dbReference>
<dbReference type="PROSITE" id="PS00202">
    <property type="entry name" value="RUBREDOXIN"/>
    <property type="match status" value="1"/>
</dbReference>
<dbReference type="PROSITE" id="PS50016">
    <property type="entry name" value="ZF_PHD_2"/>
    <property type="match status" value="1"/>
</dbReference>
<dbReference type="AlphaFoldDB" id="A0A7J6MPY1"/>
<dbReference type="Proteomes" id="UP000591131">
    <property type="component" value="Unassembled WGS sequence"/>
</dbReference>
<comment type="caution">
    <text evidence="6">The sequence shown here is derived from an EMBL/GenBank/DDBJ whole genome shotgun (WGS) entry which is preliminary data.</text>
</comment>
<dbReference type="SMART" id="SM00249">
    <property type="entry name" value="PHD"/>
    <property type="match status" value="2"/>
</dbReference>
<dbReference type="Pfam" id="PF00628">
    <property type="entry name" value="PHD"/>
    <property type="match status" value="1"/>
</dbReference>
<dbReference type="InterPro" id="IPR001965">
    <property type="entry name" value="Znf_PHD"/>
</dbReference>
<dbReference type="EMBL" id="JAAPAO010000093">
    <property type="protein sequence ID" value="KAF4673021.1"/>
    <property type="molecule type" value="Genomic_DNA"/>
</dbReference>
<evidence type="ECO:0000256" key="4">
    <source>
        <dbReference type="PROSITE-ProRule" id="PRU00146"/>
    </source>
</evidence>
<proteinExistence type="predicted"/>
<dbReference type="InterPro" id="IPR018527">
    <property type="entry name" value="Rubredoxin_Fe_BS"/>
</dbReference>
<evidence type="ECO:0000256" key="2">
    <source>
        <dbReference type="ARBA" id="ARBA00022771"/>
    </source>
</evidence>
<keyword evidence="7" id="KW-1185">Reference proteome</keyword>
<reference evidence="6 7" key="1">
    <citation type="submission" date="2020-04" db="EMBL/GenBank/DDBJ databases">
        <title>Perkinsus chesapeaki whole genome sequence.</title>
        <authorList>
            <person name="Bogema D.R."/>
        </authorList>
    </citation>
    <scope>NUCLEOTIDE SEQUENCE [LARGE SCALE GENOMIC DNA]</scope>
    <source>
        <strain evidence="6">ATCC PRA-425</strain>
    </source>
</reference>
<evidence type="ECO:0000256" key="1">
    <source>
        <dbReference type="ARBA" id="ARBA00022723"/>
    </source>
</evidence>
<evidence type="ECO:0000313" key="6">
    <source>
        <dbReference type="EMBL" id="KAF4673021.1"/>
    </source>
</evidence>
<dbReference type="OrthoDB" id="10255118at2759"/>
<name>A0A7J6MPY1_PERCH</name>
<keyword evidence="2 4" id="KW-0863">Zinc-finger</keyword>
<accession>A0A7J6MPY1</accession>
<evidence type="ECO:0000256" key="3">
    <source>
        <dbReference type="ARBA" id="ARBA00022833"/>
    </source>
</evidence>
<dbReference type="SUPFAM" id="SSF57903">
    <property type="entry name" value="FYVE/PHD zinc finger"/>
    <property type="match status" value="1"/>
</dbReference>